<dbReference type="CDD" id="cd22284">
    <property type="entry name" value="HD_CCDC61_N"/>
    <property type="match status" value="1"/>
</dbReference>
<proteinExistence type="predicted"/>
<sequence length="531" mass="57515">MATTVPEPMSVAELTFAGVPYVISVGGTFPASYVEEITHKTGNYKPFHVFLRMLVSALDGSSDSVYIDLLTYADLEALKQKRNHADRHGASALNGSVAGGPNARASKRYLILTYAVEFDRVHFPLPLTYLEYVDAPTLQRTIKRLRSEIAELRAAGPGAASVSFAHSDETALVARLQAELAQAREEARMARDLAAEAAEQSRRIAEESARRNDELRGIIADLEAQLAARPRAPRPAPRPARDSPRRSGAGRPRRASSTSRSRRDPSPGAASGADSASASRSRSRVKARVRRKTSRSRGGSPAGAAFPRFDPTAYVREQKRKMASSSKTSSKWGPPPRRRASSRSSSRASSRASSRRGSLDSDASIGDSRRRTSRRRSRSASRAAHVADRLYSASTSASKAKAKSRRANKASPTSRSKRSSSRNKRSRATPSGLPKQRSLTSQLEATLPPRNPPGADGLFVAPPRAGPGAAHSFFTDEPLSPPRHARRSPPRSSPPRSSPPRGDEIYDINARLDALQSFLKGAKRSDAYPRA</sequence>
<name>A0A0L0DBB1_THETB</name>
<gene>
    <name evidence="2" type="ORF">AMSG_05673</name>
</gene>
<feature type="compositionally biased region" description="Basic residues" evidence="1">
    <location>
        <begin position="281"/>
        <end position="295"/>
    </location>
</feature>
<dbReference type="OMA" id="PMKEYSS"/>
<dbReference type="EMBL" id="GL349456">
    <property type="protein sequence ID" value="KNC49629.1"/>
    <property type="molecule type" value="Genomic_DNA"/>
</dbReference>
<dbReference type="eggNOG" id="ENOG502QRAS">
    <property type="taxonomic scope" value="Eukaryota"/>
</dbReference>
<dbReference type="OrthoDB" id="568137at2759"/>
<evidence type="ECO:0000313" key="2">
    <source>
        <dbReference type="EMBL" id="KNC49629.1"/>
    </source>
</evidence>
<evidence type="ECO:0000256" key="1">
    <source>
        <dbReference type="SAM" id="MobiDB-lite"/>
    </source>
</evidence>
<feature type="compositionally biased region" description="Low complexity" evidence="1">
    <location>
        <begin position="342"/>
        <end position="364"/>
    </location>
</feature>
<dbReference type="GeneID" id="25565034"/>
<feature type="region of interest" description="Disordered" evidence="1">
    <location>
        <begin position="224"/>
        <end position="505"/>
    </location>
</feature>
<feature type="compositionally biased region" description="Low complexity" evidence="1">
    <location>
        <begin position="246"/>
        <end position="259"/>
    </location>
</feature>
<accession>A0A0L0DBB1</accession>
<dbReference type="STRING" id="461836.A0A0L0DBB1"/>
<evidence type="ECO:0000313" key="3">
    <source>
        <dbReference type="Proteomes" id="UP000054408"/>
    </source>
</evidence>
<dbReference type="AlphaFoldDB" id="A0A0L0DBB1"/>
<dbReference type="InterPro" id="IPR049733">
    <property type="entry name" value="CCDC61_N"/>
</dbReference>
<organism evidence="2 3">
    <name type="scientific">Thecamonas trahens ATCC 50062</name>
    <dbReference type="NCBI Taxonomy" id="461836"/>
    <lineage>
        <taxon>Eukaryota</taxon>
        <taxon>Apusozoa</taxon>
        <taxon>Apusomonadida</taxon>
        <taxon>Apusomonadidae</taxon>
        <taxon>Thecamonas</taxon>
    </lineage>
</organism>
<feature type="compositionally biased region" description="Low complexity" evidence="1">
    <location>
        <begin position="266"/>
        <end position="280"/>
    </location>
</feature>
<feature type="compositionally biased region" description="Basic residues" evidence="1">
    <location>
        <begin position="415"/>
        <end position="427"/>
    </location>
</feature>
<keyword evidence="3" id="KW-1185">Reference proteome</keyword>
<protein>
    <submittedName>
        <fullName evidence="2">Coiled-coil domain-containing protein 61</fullName>
    </submittedName>
</protein>
<dbReference type="RefSeq" id="XP_013757734.1">
    <property type="nucleotide sequence ID" value="XM_013902280.1"/>
</dbReference>
<dbReference type="Proteomes" id="UP000054408">
    <property type="component" value="Unassembled WGS sequence"/>
</dbReference>
<reference evidence="2 3" key="1">
    <citation type="submission" date="2010-05" db="EMBL/GenBank/DDBJ databases">
        <title>The Genome Sequence of Thecamonas trahens ATCC 50062.</title>
        <authorList>
            <consortium name="The Broad Institute Genome Sequencing Platform"/>
            <person name="Russ C."/>
            <person name="Cuomo C."/>
            <person name="Shea T."/>
            <person name="Young S.K."/>
            <person name="Zeng Q."/>
            <person name="Koehrsen M."/>
            <person name="Haas B."/>
            <person name="Borodovsky M."/>
            <person name="Guigo R."/>
            <person name="Alvarado L."/>
            <person name="Berlin A."/>
            <person name="Bochicchio J."/>
            <person name="Borenstein D."/>
            <person name="Chapman S."/>
            <person name="Chen Z."/>
            <person name="Freedman E."/>
            <person name="Gellesch M."/>
            <person name="Goldberg J."/>
            <person name="Griggs A."/>
            <person name="Gujja S."/>
            <person name="Heilman E."/>
            <person name="Heiman D."/>
            <person name="Hepburn T."/>
            <person name="Howarth C."/>
            <person name="Jen D."/>
            <person name="Larson L."/>
            <person name="Mehta T."/>
            <person name="Park D."/>
            <person name="Pearson M."/>
            <person name="Roberts A."/>
            <person name="Saif S."/>
            <person name="Shenoy N."/>
            <person name="Sisk P."/>
            <person name="Stolte C."/>
            <person name="Sykes S."/>
            <person name="Thomson T."/>
            <person name="Walk T."/>
            <person name="White J."/>
            <person name="Yandava C."/>
            <person name="Burger G."/>
            <person name="Gray M.W."/>
            <person name="Holland P.W.H."/>
            <person name="King N."/>
            <person name="Lang F.B.F."/>
            <person name="Roger A.J."/>
            <person name="Ruiz-Trillo I."/>
            <person name="Lander E."/>
            <person name="Nusbaum C."/>
        </authorList>
    </citation>
    <scope>NUCLEOTIDE SEQUENCE [LARGE SCALE GENOMIC DNA]</scope>
    <source>
        <strain evidence="2 3">ATCC 50062</strain>
    </source>
</reference>